<keyword evidence="3 6" id="KW-0349">Heme</keyword>
<dbReference type="GO" id="GO:0020037">
    <property type="term" value="F:heme binding"/>
    <property type="evidence" value="ECO:0007669"/>
    <property type="project" value="InterPro"/>
</dbReference>
<dbReference type="GO" id="GO:0005506">
    <property type="term" value="F:iron ion binding"/>
    <property type="evidence" value="ECO:0007669"/>
    <property type="project" value="InterPro"/>
</dbReference>
<dbReference type="PROSITE" id="PS00086">
    <property type="entry name" value="CYTOCHROME_P450"/>
    <property type="match status" value="1"/>
</dbReference>
<keyword evidence="4 6" id="KW-0479">Metal-binding</keyword>
<gene>
    <name evidence="9" type="ORF">CEP51_014335</name>
</gene>
<evidence type="ECO:0000256" key="4">
    <source>
        <dbReference type="ARBA" id="ARBA00022723"/>
    </source>
</evidence>
<keyword evidence="8" id="KW-0812">Transmembrane</keyword>
<dbReference type="PANTHER" id="PTHR24305">
    <property type="entry name" value="CYTOCHROME P450"/>
    <property type="match status" value="1"/>
</dbReference>
<keyword evidence="8" id="KW-0472">Membrane</keyword>
<dbReference type="InterPro" id="IPR036396">
    <property type="entry name" value="Cyt_P450_sf"/>
</dbReference>
<dbReference type="EMBL" id="NKCL01000659">
    <property type="protein sequence ID" value="RSL56900.1"/>
    <property type="molecule type" value="Genomic_DNA"/>
</dbReference>
<sequence>MALTKQLLYFLPSLARILWLSPALLVCLLVYRRYVAQLSKFRGPFWASVTDIWRLLMVLRGRPHEEQRELHDRYGDIVRLGPGTLSFAHPQAVSDIYSGKHRMRKSEFYSVQRGIRAGRSISTIFSTTDENAHAKLRRGASNAYALTTLLQFEPFVDSTTKVLLAQIRSRWADKPGTQGICDFSTWLQYYAFDVIGEVTFSKRMGFLEEGRDVGNIIDAIDQGLDYAGPVGQIPMSDYFLRRNPLKLLAGRWGFLNMTFTHVAFGVEQIRQRKLELGGKLREPVKDGSRPRDFLSRFLESHYVQGSISEDQVMSLTQANINAGSDTTAISLRAIFYHLLKTPGCYGKLMDELELAEARGHFADTETCLVSWNEAQKLPYLDAVIKESLRIFPAVGLTMERVVPPQGSVIAGAFVPGGTIVGCSPWVINFRTDVFGSDADSFRPERWIEADEEKQSRMKKYFLTFGMGSHTCIGKNISYLEMYKVVAAVLRNFRIELATPTSQWKVHGSWFVKQGDFKVKFTSRTARKAD</sequence>
<evidence type="ECO:0000256" key="1">
    <source>
        <dbReference type="ARBA" id="ARBA00001971"/>
    </source>
</evidence>
<keyword evidence="7" id="KW-0560">Oxidoreductase</keyword>
<dbReference type="InterPro" id="IPR001128">
    <property type="entry name" value="Cyt_P450"/>
</dbReference>
<evidence type="ECO:0000313" key="9">
    <source>
        <dbReference type="EMBL" id="RSL56900.1"/>
    </source>
</evidence>
<keyword evidence="7" id="KW-0503">Monooxygenase</keyword>
<keyword evidence="8" id="KW-1133">Transmembrane helix</keyword>
<dbReference type="InterPro" id="IPR002401">
    <property type="entry name" value="Cyt_P450_E_grp-I"/>
</dbReference>
<evidence type="ECO:0000256" key="3">
    <source>
        <dbReference type="ARBA" id="ARBA00022617"/>
    </source>
</evidence>
<protein>
    <recommendedName>
        <fullName evidence="11">Pisatin demethylase</fullName>
    </recommendedName>
</protein>
<dbReference type="InterPro" id="IPR017972">
    <property type="entry name" value="Cyt_P450_CS"/>
</dbReference>
<comment type="cofactor">
    <cofactor evidence="1 6">
        <name>heme</name>
        <dbReference type="ChEBI" id="CHEBI:30413"/>
    </cofactor>
</comment>
<evidence type="ECO:0000313" key="10">
    <source>
        <dbReference type="Proteomes" id="UP000287972"/>
    </source>
</evidence>
<evidence type="ECO:0008006" key="11">
    <source>
        <dbReference type="Google" id="ProtNLM"/>
    </source>
</evidence>
<dbReference type="GO" id="GO:0004497">
    <property type="term" value="F:monooxygenase activity"/>
    <property type="evidence" value="ECO:0007669"/>
    <property type="project" value="UniProtKB-KW"/>
</dbReference>
<name>A0A428PV51_9HYPO</name>
<evidence type="ECO:0000256" key="5">
    <source>
        <dbReference type="ARBA" id="ARBA00023004"/>
    </source>
</evidence>
<comment type="caution">
    <text evidence="9">The sequence shown here is derived from an EMBL/GenBank/DDBJ whole genome shotgun (WGS) entry which is preliminary data.</text>
</comment>
<dbReference type="Proteomes" id="UP000287972">
    <property type="component" value="Unassembled WGS sequence"/>
</dbReference>
<organism evidence="9 10">
    <name type="scientific">Fusarium floridanum</name>
    <dbReference type="NCBI Taxonomy" id="1325733"/>
    <lineage>
        <taxon>Eukaryota</taxon>
        <taxon>Fungi</taxon>
        <taxon>Dikarya</taxon>
        <taxon>Ascomycota</taxon>
        <taxon>Pezizomycotina</taxon>
        <taxon>Sordariomycetes</taxon>
        <taxon>Hypocreomycetidae</taxon>
        <taxon>Hypocreales</taxon>
        <taxon>Nectriaceae</taxon>
        <taxon>Fusarium</taxon>
        <taxon>Fusarium solani species complex</taxon>
    </lineage>
</organism>
<evidence type="ECO:0000256" key="7">
    <source>
        <dbReference type="RuleBase" id="RU000461"/>
    </source>
</evidence>
<evidence type="ECO:0000256" key="2">
    <source>
        <dbReference type="ARBA" id="ARBA00010617"/>
    </source>
</evidence>
<reference evidence="9 10" key="1">
    <citation type="submission" date="2017-06" db="EMBL/GenBank/DDBJ databases">
        <title>Comparative genomic analysis of Ambrosia Fusariam Clade fungi.</title>
        <authorList>
            <person name="Stajich J.E."/>
            <person name="Carrillo J."/>
            <person name="Kijimoto T."/>
            <person name="Eskalen A."/>
            <person name="O'Donnell K."/>
            <person name="Kasson M."/>
        </authorList>
    </citation>
    <scope>NUCLEOTIDE SEQUENCE [LARGE SCALE GENOMIC DNA]</scope>
    <source>
        <strain evidence="9 10">NRRL62606</strain>
    </source>
</reference>
<feature type="transmembrane region" description="Helical" evidence="8">
    <location>
        <begin position="7"/>
        <end position="31"/>
    </location>
</feature>
<dbReference type="PANTHER" id="PTHR24305:SF232">
    <property type="entry name" value="P450, PUTATIVE (EUROFUNG)-RELATED"/>
    <property type="match status" value="1"/>
</dbReference>
<evidence type="ECO:0000256" key="6">
    <source>
        <dbReference type="PIRSR" id="PIRSR602401-1"/>
    </source>
</evidence>
<dbReference type="FunFam" id="1.10.630.10:FF:000050">
    <property type="entry name" value="Cytochrome P450 monooxygenase"/>
    <property type="match status" value="1"/>
</dbReference>
<proteinExistence type="inferred from homology"/>
<dbReference type="CDD" id="cd11060">
    <property type="entry name" value="CYP57A1-like"/>
    <property type="match status" value="1"/>
</dbReference>
<dbReference type="Gene3D" id="1.10.630.10">
    <property type="entry name" value="Cytochrome P450"/>
    <property type="match status" value="1"/>
</dbReference>
<feature type="binding site" description="axial binding residue" evidence="6">
    <location>
        <position position="471"/>
    </location>
    <ligand>
        <name>heme</name>
        <dbReference type="ChEBI" id="CHEBI:30413"/>
    </ligand>
    <ligandPart>
        <name>Fe</name>
        <dbReference type="ChEBI" id="CHEBI:18248"/>
    </ligandPart>
</feature>
<dbReference type="InterPro" id="IPR050121">
    <property type="entry name" value="Cytochrome_P450_monoxygenase"/>
</dbReference>
<dbReference type="PRINTS" id="PR00463">
    <property type="entry name" value="EP450I"/>
</dbReference>
<keyword evidence="10" id="KW-1185">Reference proteome</keyword>
<comment type="similarity">
    <text evidence="2 7">Belongs to the cytochrome P450 family.</text>
</comment>
<dbReference type="Pfam" id="PF00067">
    <property type="entry name" value="p450"/>
    <property type="match status" value="1"/>
</dbReference>
<dbReference type="GO" id="GO:0016705">
    <property type="term" value="F:oxidoreductase activity, acting on paired donors, with incorporation or reduction of molecular oxygen"/>
    <property type="evidence" value="ECO:0007669"/>
    <property type="project" value="InterPro"/>
</dbReference>
<dbReference type="PRINTS" id="PR00385">
    <property type="entry name" value="P450"/>
</dbReference>
<dbReference type="AlphaFoldDB" id="A0A428PV51"/>
<accession>A0A428PV51</accession>
<dbReference type="SUPFAM" id="SSF48264">
    <property type="entry name" value="Cytochrome P450"/>
    <property type="match status" value="1"/>
</dbReference>
<keyword evidence="5 6" id="KW-0408">Iron</keyword>
<evidence type="ECO:0000256" key="8">
    <source>
        <dbReference type="SAM" id="Phobius"/>
    </source>
</evidence>